<evidence type="ECO:0000256" key="1">
    <source>
        <dbReference type="SAM" id="MobiDB-lite"/>
    </source>
</evidence>
<evidence type="ECO:0000313" key="3">
    <source>
        <dbReference type="Proteomes" id="UP001629230"/>
    </source>
</evidence>
<dbReference type="Proteomes" id="UP001629230">
    <property type="component" value="Unassembled WGS sequence"/>
</dbReference>
<accession>A0ABW9APQ7</accession>
<sequence length="437" mass="50178">MTVNETPWVTRFTELMELEVIRERVEVRPEPILDIRRMSHQEACGRIEEGLKRVFYPSAQCLEILLQWVTLARAHSLDMYENHHAFLEGVYRHESPLPEFYFPWCLTGLAGVGKSALVRALERLMPTPTTITAADGTNFPFVSYRAITVQALSTPKDILAQLAQREAGVRKLSEFVRRVAYRDGWSLILQDEFQFATQSAKASTRVTQMILAMCYLGLPSVYVANFSLLHKLYSRNQEERHRLLGKFQFLSTDDHDGDDERMLLRWYRDVAPDVFVFDPERDREAIHDLTASVKRHVIALLTIGFAMAFAEGGSVDYTVLEKAYKSRAYATFRDDVEALPRLYGPFRNSRKDLWCPIEAVAMPSEDQYAQRQRQMRVDEKALDCSMTVQERKAWADLSKKSTASSDKPSKATVASKRTKKADAERLRENNAWFSGKV</sequence>
<evidence type="ECO:0008006" key="4">
    <source>
        <dbReference type="Google" id="ProtNLM"/>
    </source>
</evidence>
<protein>
    <recommendedName>
        <fullName evidence="4">Transposase</fullName>
    </recommendedName>
</protein>
<gene>
    <name evidence="2" type="ORF">PQR57_13935</name>
</gene>
<dbReference type="EMBL" id="JAQQEZ010000008">
    <property type="protein sequence ID" value="MFM0002114.1"/>
    <property type="molecule type" value="Genomic_DNA"/>
</dbReference>
<name>A0ABW9APQ7_9BURK</name>
<dbReference type="SUPFAM" id="SSF52540">
    <property type="entry name" value="P-loop containing nucleoside triphosphate hydrolases"/>
    <property type="match status" value="1"/>
</dbReference>
<proteinExistence type="predicted"/>
<dbReference type="InterPro" id="IPR027417">
    <property type="entry name" value="P-loop_NTPase"/>
</dbReference>
<organism evidence="2 3">
    <name type="scientific">Paraburkholderia dipogonis</name>
    <dbReference type="NCBI Taxonomy" id="1211383"/>
    <lineage>
        <taxon>Bacteria</taxon>
        <taxon>Pseudomonadati</taxon>
        <taxon>Pseudomonadota</taxon>
        <taxon>Betaproteobacteria</taxon>
        <taxon>Burkholderiales</taxon>
        <taxon>Burkholderiaceae</taxon>
        <taxon>Paraburkholderia</taxon>
    </lineage>
</organism>
<feature type="region of interest" description="Disordered" evidence="1">
    <location>
        <begin position="397"/>
        <end position="437"/>
    </location>
</feature>
<comment type="caution">
    <text evidence="2">The sequence shown here is derived from an EMBL/GenBank/DDBJ whole genome shotgun (WGS) entry which is preliminary data.</text>
</comment>
<dbReference type="RefSeq" id="WP_408177535.1">
    <property type="nucleotide sequence ID" value="NZ_JAQQEZ010000008.1"/>
</dbReference>
<reference evidence="2 3" key="1">
    <citation type="journal article" date="2024" name="Chem. Sci.">
        <title>Discovery of megapolipeptins by genome mining of a Burkholderiales bacteria collection.</title>
        <authorList>
            <person name="Paulo B.S."/>
            <person name="Recchia M.J.J."/>
            <person name="Lee S."/>
            <person name="Fergusson C.H."/>
            <person name="Romanowski S.B."/>
            <person name="Hernandez A."/>
            <person name="Krull N."/>
            <person name="Liu D.Y."/>
            <person name="Cavanagh H."/>
            <person name="Bos A."/>
            <person name="Gray C.A."/>
            <person name="Murphy B.T."/>
            <person name="Linington R.G."/>
            <person name="Eustaquio A.S."/>
        </authorList>
    </citation>
    <scope>NUCLEOTIDE SEQUENCE [LARGE SCALE GENOMIC DNA]</scope>
    <source>
        <strain evidence="2 3">RL17-350-BIC-A</strain>
    </source>
</reference>
<keyword evidence="3" id="KW-1185">Reference proteome</keyword>
<evidence type="ECO:0000313" key="2">
    <source>
        <dbReference type="EMBL" id="MFM0002114.1"/>
    </source>
</evidence>